<comment type="caution">
    <text evidence="11">The sequence shown here is derived from an EMBL/GenBank/DDBJ whole genome shotgun (WGS) entry which is preliminary data.</text>
</comment>
<keyword evidence="6 10" id="KW-1133">Transmembrane helix</keyword>
<evidence type="ECO:0000313" key="11">
    <source>
        <dbReference type="EMBL" id="NIA69432.1"/>
    </source>
</evidence>
<dbReference type="GO" id="GO:0044780">
    <property type="term" value="P:bacterial-type flagellum assembly"/>
    <property type="evidence" value="ECO:0007669"/>
    <property type="project" value="UniProtKB-UniRule"/>
</dbReference>
<feature type="transmembrane region" description="Helical" evidence="10">
    <location>
        <begin position="6"/>
        <end position="27"/>
    </location>
</feature>
<feature type="transmembrane region" description="Helical" evidence="10">
    <location>
        <begin position="212"/>
        <end position="240"/>
    </location>
</feature>
<dbReference type="InterPro" id="IPR002010">
    <property type="entry name" value="T3SS_IM_R"/>
</dbReference>
<dbReference type="GO" id="GO:0005886">
    <property type="term" value="C:plasma membrane"/>
    <property type="evidence" value="ECO:0007669"/>
    <property type="project" value="UniProtKB-SubCell"/>
</dbReference>
<dbReference type="PANTHER" id="PTHR30065:SF8">
    <property type="entry name" value="FLAGELLAR BIOSYNTHETIC PROTEIN FLIR"/>
    <property type="match status" value="1"/>
</dbReference>
<evidence type="ECO:0000256" key="7">
    <source>
        <dbReference type="ARBA" id="ARBA00023136"/>
    </source>
</evidence>
<dbReference type="InterPro" id="IPR006303">
    <property type="entry name" value="FliR"/>
</dbReference>
<evidence type="ECO:0000256" key="5">
    <source>
        <dbReference type="ARBA" id="ARBA00022692"/>
    </source>
</evidence>
<dbReference type="NCBIfam" id="TIGR01400">
    <property type="entry name" value="fliR"/>
    <property type="match status" value="1"/>
</dbReference>
<evidence type="ECO:0000256" key="2">
    <source>
        <dbReference type="ARBA" id="ARBA00009772"/>
    </source>
</evidence>
<name>A0A967K8S3_9PROT</name>
<keyword evidence="7 10" id="KW-0472">Membrane</keyword>
<evidence type="ECO:0000256" key="1">
    <source>
        <dbReference type="ARBA" id="ARBA00002578"/>
    </source>
</evidence>
<dbReference type="PRINTS" id="PR00953">
    <property type="entry name" value="TYPE3IMRPROT"/>
</dbReference>
<gene>
    <name evidence="11" type="primary">fliR</name>
    <name evidence="11" type="ORF">HBA54_12600</name>
</gene>
<accession>A0A967K8S3</accession>
<feature type="transmembrane region" description="Helical" evidence="10">
    <location>
        <begin position="123"/>
        <end position="141"/>
    </location>
</feature>
<protein>
    <recommendedName>
        <fullName evidence="3 9">Flagellar biosynthetic protein FliR</fullName>
    </recommendedName>
</protein>
<comment type="similarity">
    <text evidence="2 10">Belongs to the FliR/MopE/SpaR family.</text>
</comment>
<feature type="transmembrane region" description="Helical" evidence="10">
    <location>
        <begin position="178"/>
        <end position="200"/>
    </location>
</feature>
<dbReference type="GO" id="GO:0006605">
    <property type="term" value="P:protein targeting"/>
    <property type="evidence" value="ECO:0007669"/>
    <property type="project" value="UniProtKB-UniRule"/>
</dbReference>
<keyword evidence="5 10" id="KW-0812">Transmembrane</keyword>
<keyword evidence="11" id="KW-0966">Cell projection</keyword>
<dbReference type="PANTHER" id="PTHR30065">
    <property type="entry name" value="FLAGELLAR BIOSYNTHETIC PROTEIN FLIR"/>
    <property type="match status" value="1"/>
</dbReference>
<dbReference type="EMBL" id="JAAQPH010000009">
    <property type="protein sequence ID" value="NIA69432.1"/>
    <property type="molecule type" value="Genomic_DNA"/>
</dbReference>
<proteinExistence type="inferred from homology"/>
<dbReference type="RefSeq" id="WP_167225044.1">
    <property type="nucleotide sequence ID" value="NZ_JAAQPH010000009.1"/>
</dbReference>
<keyword evidence="11" id="KW-0969">Cilium</keyword>
<feature type="transmembrane region" description="Helical" evidence="10">
    <location>
        <begin position="39"/>
        <end position="56"/>
    </location>
</feature>
<evidence type="ECO:0000256" key="3">
    <source>
        <dbReference type="ARBA" id="ARBA00021717"/>
    </source>
</evidence>
<evidence type="ECO:0000256" key="9">
    <source>
        <dbReference type="NCBIfam" id="TIGR01400"/>
    </source>
</evidence>
<dbReference type="Proteomes" id="UP000761264">
    <property type="component" value="Unassembled WGS sequence"/>
</dbReference>
<comment type="subcellular location">
    <subcellularLocation>
        <location evidence="10">Cell membrane</location>
        <topology evidence="10">Multi-pass membrane protein</topology>
    </subcellularLocation>
    <subcellularLocation>
        <location evidence="10">Bacterial flagellum basal body</location>
    </subcellularLocation>
</comment>
<reference evidence="11" key="1">
    <citation type="submission" date="2020-03" db="EMBL/GenBank/DDBJ databases">
        <title>Genome of Pelagibius litoralis DSM 21314T.</title>
        <authorList>
            <person name="Wang G."/>
        </authorList>
    </citation>
    <scope>NUCLEOTIDE SEQUENCE</scope>
    <source>
        <strain evidence="11">DSM 21314</strain>
    </source>
</reference>
<evidence type="ECO:0000256" key="4">
    <source>
        <dbReference type="ARBA" id="ARBA00022475"/>
    </source>
</evidence>
<evidence type="ECO:0000256" key="6">
    <source>
        <dbReference type="ARBA" id="ARBA00022989"/>
    </source>
</evidence>
<keyword evidence="12" id="KW-1185">Reference proteome</keyword>
<evidence type="ECO:0000256" key="8">
    <source>
        <dbReference type="ARBA" id="ARBA00023143"/>
    </source>
</evidence>
<evidence type="ECO:0000256" key="10">
    <source>
        <dbReference type="RuleBase" id="RU362071"/>
    </source>
</evidence>
<dbReference type="Pfam" id="PF01311">
    <property type="entry name" value="Bac_export_1"/>
    <property type="match status" value="1"/>
</dbReference>
<feature type="transmembrane region" description="Helical" evidence="10">
    <location>
        <begin position="90"/>
        <end position="111"/>
    </location>
</feature>
<sequence>MLAELLPAQVFALLLIFTRMGTALMLMPGFGESYISMRIRLLLALLVSLVIHPAIAPSLPALPASPTGLLLLVFGEAFIGLFLGSVARILMAALSIGGMIIATVTGLANALTNDPTAAQQGSIAGSFLSTLALLIIIVLDLHHLLLRGVIDSYQLFVPGQPLLAGDMSLMISRVVSKAFLLGFQIASPFVAIGLIFNLGLGLLSRLMPQMQVFFIAIPLQILIGLAVLMIALPAVMGWFMTGFQEVTLPFVGPR</sequence>
<keyword evidence="8 10" id="KW-0975">Bacterial flagellum</keyword>
<keyword evidence="11" id="KW-0282">Flagellum</keyword>
<keyword evidence="4 10" id="KW-1003">Cell membrane</keyword>
<dbReference type="GO" id="GO:0009425">
    <property type="term" value="C:bacterial-type flagellum basal body"/>
    <property type="evidence" value="ECO:0007669"/>
    <property type="project" value="UniProtKB-SubCell"/>
</dbReference>
<evidence type="ECO:0000313" key="12">
    <source>
        <dbReference type="Proteomes" id="UP000761264"/>
    </source>
</evidence>
<comment type="function">
    <text evidence="1 10">Role in flagellar biosynthesis.</text>
</comment>
<dbReference type="AlphaFoldDB" id="A0A967K8S3"/>
<organism evidence="11 12">
    <name type="scientific">Pelagibius litoralis</name>
    <dbReference type="NCBI Taxonomy" id="374515"/>
    <lineage>
        <taxon>Bacteria</taxon>
        <taxon>Pseudomonadati</taxon>
        <taxon>Pseudomonadota</taxon>
        <taxon>Alphaproteobacteria</taxon>
        <taxon>Rhodospirillales</taxon>
        <taxon>Rhodovibrionaceae</taxon>
        <taxon>Pelagibius</taxon>
    </lineage>
</organism>